<protein>
    <submittedName>
        <fullName evidence="11">Allergen Fel d 4-like</fullName>
    </submittedName>
</protein>
<accession>A0A9B0TK38</accession>
<proteinExistence type="inferred from homology"/>
<feature type="signal peptide" evidence="8">
    <location>
        <begin position="1"/>
        <end position="19"/>
    </location>
</feature>
<evidence type="ECO:0000313" key="11">
    <source>
        <dbReference type="RefSeq" id="XP_006865797.1"/>
    </source>
</evidence>
<name>A0A9B0TK38_CHRAS</name>
<dbReference type="AlphaFoldDB" id="A0A9B0TK38"/>
<dbReference type="RefSeq" id="XP_006865797.1">
    <property type="nucleotide sequence ID" value="XM_006865735.1"/>
</dbReference>
<comment type="similarity">
    <text evidence="2">Belongs to the calycin superfamily. Lipocalin family.</text>
</comment>
<evidence type="ECO:0000256" key="5">
    <source>
        <dbReference type="ARBA" id="ARBA00022729"/>
    </source>
</evidence>
<dbReference type="GO" id="GO:0036094">
    <property type="term" value="F:small molecule binding"/>
    <property type="evidence" value="ECO:0007669"/>
    <property type="project" value="InterPro"/>
</dbReference>
<dbReference type="PRINTS" id="PR01275">
    <property type="entry name" value="NGELATINASE"/>
</dbReference>
<reference evidence="11" key="1">
    <citation type="submission" date="2025-08" db="UniProtKB">
        <authorList>
            <consortium name="RefSeq"/>
        </authorList>
    </citation>
    <scope>IDENTIFICATION</scope>
    <source>
        <tissue evidence="11">Spleen</tissue>
    </source>
</reference>
<dbReference type="InterPro" id="IPR003087">
    <property type="entry name" value="LCN2/LCN12"/>
</dbReference>
<dbReference type="PANTHER" id="PTHR11430:SF76">
    <property type="entry name" value="MAJOR URINARY PROTEIN 1-RELATED"/>
    <property type="match status" value="1"/>
</dbReference>
<evidence type="ECO:0000256" key="6">
    <source>
        <dbReference type="ARBA" id="ARBA00023157"/>
    </source>
</evidence>
<dbReference type="InterPro" id="IPR000566">
    <property type="entry name" value="Lipocln_cytosolic_FA-bd_dom"/>
</dbReference>
<evidence type="ECO:0000256" key="7">
    <source>
        <dbReference type="ARBA" id="ARBA00023180"/>
    </source>
</evidence>
<feature type="chain" id="PRO_5038844538" evidence="8">
    <location>
        <begin position="20"/>
        <end position="168"/>
    </location>
</feature>
<evidence type="ECO:0000256" key="1">
    <source>
        <dbReference type="ARBA" id="ARBA00004613"/>
    </source>
</evidence>
<sequence>MKLLLLCLGLSLACAHVEGKPNVVKHNINMTKAAGVWYSVLFASDDREQIEENGSLRVFVQTLQVLDNSSLYYQLHIMMDDGYNTVKVVETNYDEYIMYHLHNVNDERNFQLMELYGRDKDLSQDIKDRFVRYCRQHGVPEENILDLTTVDRCLETRDAKETQGEEET</sequence>
<dbReference type="GO" id="GO:0005549">
    <property type="term" value="F:odorant binding"/>
    <property type="evidence" value="ECO:0007669"/>
    <property type="project" value="TreeGrafter"/>
</dbReference>
<evidence type="ECO:0000256" key="2">
    <source>
        <dbReference type="ARBA" id="ARBA00006889"/>
    </source>
</evidence>
<evidence type="ECO:0000313" key="10">
    <source>
        <dbReference type="Proteomes" id="UP000504623"/>
    </source>
</evidence>
<gene>
    <name evidence="11" type="primary">LOC102816748</name>
</gene>
<evidence type="ECO:0000256" key="3">
    <source>
        <dbReference type="ARBA" id="ARBA00022448"/>
    </source>
</evidence>
<dbReference type="GeneID" id="102816748"/>
<feature type="domain" description="Lipocalin/cytosolic fatty-acid binding" evidence="9">
    <location>
        <begin position="81"/>
        <end position="148"/>
    </location>
</feature>
<dbReference type="InterPro" id="IPR002345">
    <property type="entry name" value="Lipocalin"/>
</dbReference>
<dbReference type="SUPFAM" id="SSF50814">
    <property type="entry name" value="Lipocalins"/>
    <property type="match status" value="1"/>
</dbReference>
<evidence type="ECO:0000256" key="8">
    <source>
        <dbReference type="SAM" id="SignalP"/>
    </source>
</evidence>
<dbReference type="Gene3D" id="2.40.128.20">
    <property type="match status" value="2"/>
</dbReference>
<organism evidence="10 11">
    <name type="scientific">Chrysochloris asiatica</name>
    <name type="common">Cape golden mole</name>
    <dbReference type="NCBI Taxonomy" id="185453"/>
    <lineage>
        <taxon>Eukaryota</taxon>
        <taxon>Metazoa</taxon>
        <taxon>Chordata</taxon>
        <taxon>Craniata</taxon>
        <taxon>Vertebrata</taxon>
        <taxon>Euteleostomi</taxon>
        <taxon>Mammalia</taxon>
        <taxon>Eutheria</taxon>
        <taxon>Afrotheria</taxon>
        <taxon>Chrysochloridae</taxon>
        <taxon>Chrysochlorinae</taxon>
        <taxon>Chrysochloris</taxon>
    </lineage>
</organism>
<keyword evidence="6" id="KW-1015">Disulfide bond</keyword>
<keyword evidence="7" id="KW-0325">Glycoprotein</keyword>
<keyword evidence="5 8" id="KW-0732">Signal</keyword>
<dbReference type="PANTHER" id="PTHR11430">
    <property type="entry name" value="LIPOCALIN"/>
    <property type="match status" value="1"/>
</dbReference>
<evidence type="ECO:0000259" key="9">
    <source>
        <dbReference type="Pfam" id="PF00061"/>
    </source>
</evidence>
<comment type="subcellular location">
    <subcellularLocation>
        <location evidence="1">Secreted</location>
    </subcellularLocation>
</comment>
<dbReference type="Proteomes" id="UP000504623">
    <property type="component" value="Unplaced"/>
</dbReference>
<keyword evidence="10" id="KW-1185">Reference proteome</keyword>
<evidence type="ECO:0000256" key="4">
    <source>
        <dbReference type="ARBA" id="ARBA00022525"/>
    </source>
</evidence>
<keyword evidence="3" id="KW-0813">Transport</keyword>
<keyword evidence="4" id="KW-0964">Secreted</keyword>
<dbReference type="Pfam" id="PF00061">
    <property type="entry name" value="Lipocalin"/>
    <property type="match status" value="1"/>
</dbReference>
<dbReference type="GO" id="GO:0005615">
    <property type="term" value="C:extracellular space"/>
    <property type="evidence" value="ECO:0007669"/>
    <property type="project" value="TreeGrafter"/>
</dbReference>
<dbReference type="InterPro" id="IPR012674">
    <property type="entry name" value="Calycin"/>
</dbReference>
<dbReference type="OrthoDB" id="9048943at2759"/>